<evidence type="ECO:0000313" key="1">
    <source>
        <dbReference type="EMBL" id="ASV83033.1"/>
    </source>
</evidence>
<geneLocation type="plasmid" evidence="1 2">
    <name>unnamed2</name>
</geneLocation>
<organism evidence="1 2">
    <name type="scientific">Ochrobactrum quorumnocens</name>
    <dbReference type="NCBI Taxonomy" id="271865"/>
    <lineage>
        <taxon>Bacteria</taxon>
        <taxon>Pseudomonadati</taxon>
        <taxon>Pseudomonadota</taxon>
        <taxon>Alphaproteobacteria</taxon>
        <taxon>Hyphomicrobiales</taxon>
        <taxon>Brucellaceae</taxon>
        <taxon>Brucella/Ochrobactrum group</taxon>
        <taxon>Ochrobactrum</taxon>
    </lineage>
</organism>
<dbReference type="OrthoDB" id="1414497at2"/>
<gene>
    <name evidence="1" type="ORF">CES85_5860</name>
</gene>
<dbReference type="KEGG" id="och:CES85_5860"/>
<dbReference type="EMBL" id="CP022602">
    <property type="protein sequence ID" value="ASV83033.1"/>
    <property type="molecule type" value="Genomic_DNA"/>
</dbReference>
<dbReference type="AlphaFoldDB" id="A0A248U8D4"/>
<protein>
    <submittedName>
        <fullName evidence="1">37-kD nucleoid-associated bacterial family protein</fullName>
    </submittedName>
</protein>
<accession>A0A248U8D4</accession>
<keyword evidence="1" id="KW-0614">Plasmid</keyword>
<dbReference type="Pfam" id="PF04245">
    <property type="entry name" value="NA37"/>
    <property type="match status" value="1"/>
</dbReference>
<dbReference type="Proteomes" id="UP000215256">
    <property type="component" value="Plasmid unnamed2"/>
</dbReference>
<dbReference type="GO" id="GO:0009295">
    <property type="term" value="C:nucleoid"/>
    <property type="evidence" value="ECO:0007669"/>
    <property type="project" value="InterPro"/>
</dbReference>
<sequence>MILENLRVNRVIMHEIFKRNNDRELVTPSYSDSIEILDAEAKATFQMRVTDALSAQSKSMEMRITELDDLSVVASAEKIIFEVGATGDQKFIDVSKSLAFKLAKAQTSRRYLGGVVIVFDGKFGVPERHFVGVIKAETQSGFRRLRDKEKILTQFLNDIFLTPAQRLYKIGFLIPGKQSDGRSGWSCFIFDSNITSNQRESAAQYFYESFMGCTFPSNGAYETSKFFDLTKKFVRNSDLEPEKKRDINDALFTFVKVEQSPTFTSQEFAEKYLPLEVRDGFSSFLQSNKFPERAVVRDVSDMGTRLKRRKFKFGSDAEFSASPEALRNKKVEIKTVEAKKLGGDDDEPWTQIIVRQQMTDQL</sequence>
<dbReference type="RefSeq" id="WP_095444069.1">
    <property type="nucleotide sequence ID" value="NZ_CP022602.1"/>
</dbReference>
<dbReference type="InterPro" id="IPR007358">
    <property type="entry name" value="Nucleoid_associated_NdpA"/>
</dbReference>
<proteinExistence type="predicted"/>
<evidence type="ECO:0000313" key="2">
    <source>
        <dbReference type="Proteomes" id="UP000215256"/>
    </source>
</evidence>
<reference evidence="1 2" key="1">
    <citation type="submission" date="2017-07" db="EMBL/GenBank/DDBJ databases">
        <title>Phylogenetic study on the rhizospheric bacterium Ochrobactrum sp. A44.</title>
        <authorList>
            <person name="Krzyzanowska D.M."/>
            <person name="Ossowicki A."/>
            <person name="Rajewska M."/>
            <person name="Maciag T."/>
            <person name="Kaczynski Z."/>
            <person name="Czerwicka M."/>
            <person name="Jafra S."/>
        </authorList>
    </citation>
    <scope>NUCLEOTIDE SEQUENCE [LARGE SCALE GENOMIC DNA]</scope>
    <source>
        <strain evidence="1 2">A44</strain>
        <plasmid evidence="1 2">unnamed2</plasmid>
    </source>
</reference>
<name>A0A248U8D4_9HYPH</name>